<keyword evidence="5" id="KW-1185">Reference proteome</keyword>
<keyword evidence="1" id="KW-0175">Coiled coil</keyword>
<accession>A0A4V2J3R1</accession>
<reference evidence="4 5" key="1">
    <citation type="submission" date="2019-02" db="EMBL/GenBank/DDBJ databases">
        <title>Paenibacillus sp. nov., isolated from surface-sterilized tissue of Thalictrum simplex L.</title>
        <authorList>
            <person name="Tuo L."/>
        </authorList>
    </citation>
    <scope>NUCLEOTIDE SEQUENCE [LARGE SCALE GENOMIC DNA]</scope>
    <source>
        <strain evidence="4 5">N2SHLJ1</strain>
    </source>
</reference>
<evidence type="ECO:0000259" key="3">
    <source>
        <dbReference type="Pfam" id="PF26347"/>
    </source>
</evidence>
<evidence type="ECO:0000313" key="5">
    <source>
        <dbReference type="Proteomes" id="UP000293142"/>
    </source>
</evidence>
<evidence type="ECO:0000313" key="4">
    <source>
        <dbReference type="EMBL" id="TBL75059.1"/>
    </source>
</evidence>
<dbReference type="EMBL" id="SIRE01000018">
    <property type="protein sequence ID" value="TBL75059.1"/>
    <property type="molecule type" value="Genomic_DNA"/>
</dbReference>
<keyword evidence="2" id="KW-1133">Transmembrane helix</keyword>
<evidence type="ECO:0000256" key="1">
    <source>
        <dbReference type="SAM" id="Coils"/>
    </source>
</evidence>
<dbReference type="Proteomes" id="UP000293142">
    <property type="component" value="Unassembled WGS sequence"/>
</dbReference>
<comment type="caution">
    <text evidence="4">The sequence shown here is derived from an EMBL/GenBank/DDBJ whole genome shotgun (WGS) entry which is preliminary data.</text>
</comment>
<gene>
    <name evidence="4" type="ORF">EYB31_23900</name>
</gene>
<keyword evidence="2" id="KW-0812">Transmembrane</keyword>
<dbReference type="RefSeq" id="WP_131015954.1">
    <property type="nucleotide sequence ID" value="NZ_SIRE01000018.1"/>
</dbReference>
<name>A0A4V2J3R1_9BACL</name>
<protein>
    <recommendedName>
        <fullName evidence="3">Sporulation membrane protein YtrI C-terminal domain-containing protein</fullName>
    </recommendedName>
</protein>
<feature type="transmembrane region" description="Helical" evidence="2">
    <location>
        <begin position="12"/>
        <end position="34"/>
    </location>
</feature>
<dbReference type="AlphaFoldDB" id="A0A4V2J3R1"/>
<keyword evidence="2" id="KW-0472">Membrane</keyword>
<organism evidence="4 5">
    <name type="scientific">Paenibacillus thalictri</name>
    <dbReference type="NCBI Taxonomy" id="2527873"/>
    <lineage>
        <taxon>Bacteria</taxon>
        <taxon>Bacillati</taxon>
        <taxon>Bacillota</taxon>
        <taxon>Bacilli</taxon>
        <taxon>Bacillales</taxon>
        <taxon>Paenibacillaceae</taxon>
        <taxon>Paenibacillus</taxon>
    </lineage>
</organism>
<proteinExistence type="predicted"/>
<feature type="domain" description="Sporulation membrane protein YtrI C-terminal" evidence="3">
    <location>
        <begin position="74"/>
        <end position="158"/>
    </location>
</feature>
<evidence type="ECO:0000256" key="2">
    <source>
        <dbReference type="SAM" id="Phobius"/>
    </source>
</evidence>
<dbReference type="OrthoDB" id="2655161at2"/>
<dbReference type="InterPro" id="IPR058620">
    <property type="entry name" value="YtrI_C"/>
</dbReference>
<sequence>MRVPPFEYYSGLLKGLGLVISGAIIGSALFMNIYQHNLNLVIEHNRELSKERAELLEKVETNNKLRNKQSVIGDIKVIVTSGDAAEIDNIAMGELERKIEQDLKIVIGQKVSSFEENPLLYEKLISQRIYQNVSQKDYAVSVKTMVLTQTELKVWIVAKIWKNIPLR</sequence>
<dbReference type="Pfam" id="PF26347">
    <property type="entry name" value="YtrI_sporulation"/>
    <property type="match status" value="1"/>
</dbReference>
<feature type="coiled-coil region" evidence="1">
    <location>
        <begin position="38"/>
        <end position="68"/>
    </location>
</feature>